<name>A0AAJ6AHN2_9MICC</name>
<dbReference type="PANTHER" id="PTHR11049:SF31">
    <property type="entry name" value="HOTDOG ACOT-TYPE DOMAIN-CONTAINING PROTEIN"/>
    <property type="match status" value="1"/>
</dbReference>
<dbReference type="SUPFAM" id="SSF54637">
    <property type="entry name" value="Thioesterase/thiol ester dehydrase-isomerase"/>
    <property type="match status" value="1"/>
</dbReference>
<dbReference type="GO" id="GO:0006637">
    <property type="term" value="P:acyl-CoA metabolic process"/>
    <property type="evidence" value="ECO:0007669"/>
    <property type="project" value="TreeGrafter"/>
</dbReference>
<dbReference type="AlphaFoldDB" id="A0AAJ6AHN2"/>
<dbReference type="GO" id="GO:0052816">
    <property type="term" value="F:long-chain fatty acyl-CoA hydrolase activity"/>
    <property type="evidence" value="ECO:0007669"/>
    <property type="project" value="TreeGrafter"/>
</dbReference>
<evidence type="ECO:0000256" key="2">
    <source>
        <dbReference type="ARBA" id="ARBA00022801"/>
    </source>
</evidence>
<reference evidence="5 6" key="1">
    <citation type="submission" date="2023-03" db="EMBL/GenBank/DDBJ databases">
        <title>Complete genome sequences of several Auritidibacter ignavus strains isolated from ear infections.</title>
        <authorList>
            <person name="Baehr T."/>
            <person name="Baumhoegger A.M."/>
        </authorList>
    </citation>
    <scope>NUCLEOTIDE SEQUENCE [LARGE SCALE GENOMIC DNA]</scope>
    <source>
        <strain evidence="5 6">BABAE-6</strain>
    </source>
</reference>
<dbReference type="PANTHER" id="PTHR11049">
    <property type="entry name" value="ACYL COENZYME A THIOESTER HYDROLASE"/>
    <property type="match status" value="1"/>
</dbReference>
<evidence type="ECO:0000259" key="4">
    <source>
        <dbReference type="PROSITE" id="PS51770"/>
    </source>
</evidence>
<dbReference type="InterPro" id="IPR033120">
    <property type="entry name" value="HOTDOG_ACOT"/>
</dbReference>
<keyword evidence="2 3" id="KW-0378">Hydrolase</keyword>
<evidence type="ECO:0000313" key="5">
    <source>
        <dbReference type="EMBL" id="WGH92917.1"/>
    </source>
</evidence>
<organism evidence="5 6">
    <name type="scientific">Auritidibacter ignavus</name>
    <dbReference type="NCBI Taxonomy" id="678932"/>
    <lineage>
        <taxon>Bacteria</taxon>
        <taxon>Bacillati</taxon>
        <taxon>Actinomycetota</taxon>
        <taxon>Actinomycetes</taxon>
        <taxon>Micrococcales</taxon>
        <taxon>Micrococcaceae</taxon>
        <taxon>Auritidibacter</taxon>
    </lineage>
</organism>
<dbReference type="EMBL" id="CP122566">
    <property type="protein sequence ID" value="WGH92917.1"/>
    <property type="molecule type" value="Genomic_DNA"/>
</dbReference>
<feature type="domain" description="HotDog ACOT-type" evidence="4">
    <location>
        <begin position="15"/>
        <end position="125"/>
    </location>
</feature>
<keyword evidence="6" id="KW-1185">Reference proteome</keyword>
<proteinExistence type="inferred from homology"/>
<dbReference type="CDD" id="cd03442">
    <property type="entry name" value="BFIT_BACH"/>
    <property type="match status" value="1"/>
</dbReference>
<dbReference type="GO" id="GO:0005829">
    <property type="term" value="C:cytosol"/>
    <property type="evidence" value="ECO:0007669"/>
    <property type="project" value="TreeGrafter"/>
</dbReference>
<gene>
    <name evidence="5" type="ORF">QDX21_11565</name>
</gene>
<comment type="similarity">
    <text evidence="1">Belongs to the acyl coenzyme A hydrolase family.</text>
</comment>
<dbReference type="Proteomes" id="UP001224674">
    <property type="component" value="Chromosome"/>
</dbReference>
<evidence type="ECO:0000313" key="6">
    <source>
        <dbReference type="Proteomes" id="UP001224674"/>
    </source>
</evidence>
<dbReference type="PROSITE" id="PS51770">
    <property type="entry name" value="HOTDOG_ACOT"/>
    <property type="match status" value="1"/>
</dbReference>
<sequence>MTHDPNTPDSAVTGSGFDFHTRKWVKPEDLNAHGTLFGGALVRWIDEEAAIYAISQMGNKRVVTKLISDINFISSAVQGDLIELGLNVTGFGRTSMSLSAEVRNIETRTLILSVDQMVFVALGEDGRPAPHGYTEIADDHDRIPTR</sequence>
<dbReference type="Pfam" id="PF03061">
    <property type="entry name" value="4HBT"/>
    <property type="match status" value="1"/>
</dbReference>
<evidence type="ECO:0000256" key="3">
    <source>
        <dbReference type="PROSITE-ProRule" id="PRU01106"/>
    </source>
</evidence>
<dbReference type="GO" id="GO:0009062">
    <property type="term" value="P:fatty acid catabolic process"/>
    <property type="evidence" value="ECO:0007669"/>
    <property type="project" value="TreeGrafter"/>
</dbReference>
<dbReference type="Gene3D" id="3.10.129.10">
    <property type="entry name" value="Hotdog Thioesterase"/>
    <property type="match status" value="1"/>
</dbReference>
<accession>A0AAJ6AHN2</accession>
<evidence type="ECO:0000256" key="1">
    <source>
        <dbReference type="ARBA" id="ARBA00010458"/>
    </source>
</evidence>
<protein>
    <submittedName>
        <fullName evidence="5">Hotdog domain-containing protein</fullName>
    </submittedName>
</protein>
<dbReference type="InterPro" id="IPR029069">
    <property type="entry name" value="HotDog_dom_sf"/>
</dbReference>
<dbReference type="RefSeq" id="WP_110100751.1">
    <property type="nucleotide sequence ID" value="NZ_CP122561.1"/>
</dbReference>
<dbReference type="InterPro" id="IPR040170">
    <property type="entry name" value="Cytosol_ACT"/>
</dbReference>
<dbReference type="InterPro" id="IPR006683">
    <property type="entry name" value="Thioestr_dom"/>
</dbReference>